<evidence type="ECO:0000313" key="2">
    <source>
        <dbReference type="WBParaSite" id="ALUE_0000057401-mRNA-1"/>
    </source>
</evidence>
<accession>A0A0M3HGC9</accession>
<reference evidence="2" key="1">
    <citation type="submission" date="2017-02" db="UniProtKB">
        <authorList>
            <consortium name="WormBaseParasite"/>
        </authorList>
    </citation>
    <scope>IDENTIFICATION</scope>
</reference>
<proteinExistence type="predicted"/>
<dbReference type="Proteomes" id="UP000036681">
    <property type="component" value="Unplaced"/>
</dbReference>
<evidence type="ECO:0000313" key="1">
    <source>
        <dbReference type="Proteomes" id="UP000036681"/>
    </source>
</evidence>
<dbReference type="AlphaFoldDB" id="A0A0M3HGC9"/>
<organism evidence="1 2">
    <name type="scientific">Ascaris lumbricoides</name>
    <name type="common">Giant roundworm</name>
    <dbReference type="NCBI Taxonomy" id="6252"/>
    <lineage>
        <taxon>Eukaryota</taxon>
        <taxon>Metazoa</taxon>
        <taxon>Ecdysozoa</taxon>
        <taxon>Nematoda</taxon>
        <taxon>Chromadorea</taxon>
        <taxon>Rhabditida</taxon>
        <taxon>Spirurina</taxon>
        <taxon>Ascaridomorpha</taxon>
        <taxon>Ascaridoidea</taxon>
        <taxon>Ascarididae</taxon>
        <taxon>Ascaris</taxon>
    </lineage>
</organism>
<protein>
    <submittedName>
        <fullName evidence="2">Uncharacterized protein</fullName>
    </submittedName>
</protein>
<dbReference type="WBParaSite" id="ALUE_0000057401-mRNA-1">
    <property type="protein sequence ID" value="ALUE_0000057401-mRNA-1"/>
    <property type="gene ID" value="ALUE_0000057401"/>
</dbReference>
<sequence length="84" mass="9858">MEVEHYRKSMEFANAEREHFKSEIKRLQKEKLTSDGESMARENSLTDQLFNQSLLIDKKLNQIDETIAQKDQLIEGTLMKNARS</sequence>
<keyword evidence="1" id="KW-1185">Reference proteome</keyword>
<name>A0A0M3HGC9_ASCLU</name>